<keyword evidence="4" id="KW-1133">Transmembrane helix</keyword>
<dbReference type="CDD" id="cd00130">
    <property type="entry name" value="PAS"/>
    <property type="match status" value="1"/>
</dbReference>
<feature type="transmembrane region" description="Helical" evidence="4">
    <location>
        <begin position="242"/>
        <end position="258"/>
    </location>
</feature>
<evidence type="ECO:0000256" key="1">
    <source>
        <dbReference type="ARBA" id="ARBA00000085"/>
    </source>
</evidence>
<dbReference type="PROSITE" id="PS50109">
    <property type="entry name" value="HIS_KIN"/>
    <property type="match status" value="1"/>
</dbReference>
<dbReference type="InterPro" id="IPR000014">
    <property type="entry name" value="PAS"/>
</dbReference>
<name>A0A239HDW0_9BACT</name>
<feature type="transmembrane region" description="Helical" evidence="4">
    <location>
        <begin position="270"/>
        <end position="293"/>
    </location>
</feature>
<proteinExistence type="predicted"/>
<dbReference type="Gene3D" id="1.10.287.130">
    <property type="match status" value="1"/>
</dbReference>
<dbReference type="Gene3D" id="3.30.565.10">
    <property type="entry name" value="Histidine kinase-like ATPase, C-terminal domain"/>
    <property type="match status" value="1"/>
</dbReference>
<comment type="catalytic activity">
    <reaction evidence="1">
        <text>ATP + protein L-histidine = ADP + protein N-phospho-L-histidine.</text>
        <dbReference type="EC" id="2.7.13.3"/>
    </reaction>
</comment>
<evidence type="ECO:0000256" key="4">
    <source>
        <dbReference type="SAM" id="Phobius"/>
    </source>
</evidence>
<dbReference type="Pfam" id="PF08448">
    <property type="entry name" value="PAS_4"/>
    <property type="match status" value="1"/>
</dbReference>
<feature type="transmembrane region" description="Helical" evidence="4">
    <location>
        <begin position="26"/>
        <end position="49"/>
    </location>
</feature>
<dbReference type="SUPFAM" id="SSF55785">
    <property type="entry name" value="PYP-like sensor domain (PAS domain)"/>
    <property type="match status" value="1"/>
</dbReference>
<dbReference type="SUPFAM" id="SSF47384">
    <property type="entry name" value="Homodimeric domain of signal transducing histidine kinase"/>
    <property type="match status" value="1"/>
</dbReference>
<dbReference type="SMART" id="SM00387">
    <property type="entry name" value="HATPase_c"/>
    <property type="match status" value="1"/>
</dbReference>
<dbReference type="PANTHER" id="PTHR43065">
    <property type="entry name" value="SENSOR HISTIDINE KINASE"/>
    <property type="match status" value="1"/>
</dbReference>
<dbReference type="PANTHER" id="PTHR43065:SF42">
    <property type="entry name" value="TWO-COMPONENT SENSOR PPRA"/>
    <property type="match status" value="1"/>
</dbReference>
<dbReference type="PRINTS" id="PR00344">
    <property type="entry name" value="BCTRLSENSOR"/>
</dbReference>
<feature type="transmembrane region" description="Helical" evidence="4">
    <location>
        <begin position="169"/>
        <end position="195"/>
    </location>
</feature>
<evidence type="ECO:0000259" key="7">
    <source>
        <dbReference type="PROSITE" id="PS50113"/>
    </source>
</evidence>
<feature type="transmembrane region" description="Helical" evidence="4">
    <location>
        <begin position="138"/>
        <end position="162"/>
    </location>
</feature>
<feature type="transmembrane region" description="Helical" evidence="4">
    <location>
        <begin position="92"/>
        <end position="115"/>
    </location>
</feature>
<evidence type="ECO:0000256" key="3">
    <source>
        <dbReference type="ARBA" id="ARBA00022553"/>
    </source>
</evidence>
<evidence type="ECO:0000259" key="5">
    <source>
        <dbReference type="PROSITE" id="PS50109"/>
    </source>
</evidence>
<dbReference type="InterPro" id="IPR004358">
    <property type="entry name" value="Sig_transdc_His_kin-like_C"/>
</dbReference>
<feature type="domain" description="Histidine kinase" evidence="5">
    <location>
        <begin position="453"/>
        <end position="667"/>
    </location>
</feature>
<dbReference type="SUPFAM" id="SSF55874">
    <property type="entry name" value="ATPase domain of HSP90 chaperone/DNA topoisomerase II/histidine kinase"/>
    <property type="match status" value="1"/>
</dbReference>
<dbReference type="Gene3D" id="3.30.450.20">
    <property type="entry name" value="PAS domain"/>
    <property type="match status" value="1"/>
</dbReference>
<dbReference type="GO" id="GO:0000155">
    <property type="term" value="F:phosphorelay sensor kinase activity"/>
    <property type="evidence" value="ECO:0007669"/>
    <property type="project" value="InterPro"/>
</dbReference>
<feature type="transmembrane region" description="Helical" evidence="4">
    <location>
        <begin position="201"/>
        <end position="221"/>
    </location>
</feature>
<feature type="domain" description="PAS" evidence="6">
    <location>
        <begin position="317"/>
        <end position="368"/>
    </location>
</feature>
<dbReference type="AlphaFoldDB" id="A0A239HDW0"/>
<dbReference type="InterPro" id="IPR005467">
    <property type="entry name" value="His_kinase_dom"/>
</dbReference>
<keyword evidence="4" id="KW-0472">Membrane</keyword>
<dbReference type="PROSITE" id="PS50113">
    <property type="entry name" value="PAC"/>
    <property type="match status" value="1"/>
</dbReference>
<accession>A0A239HDW0</accession>
<sequence>MEKLSPRASAPALAPRFDSHLDPERILRLCVQACAASLILLGVLVLIGWSLDIGALMSILPGYVSMKPNTASGFLASGAALLLATSRRAGVLLWSSLAAAVTLLLGALSLAEYLLHADLHIDQLLFRDTMQTIDPGRMAYITAVAFCIGGLALLLMHGALFVRRLSQALALLLATLSLASIVGYLYGVSALYGSFNNANSMALHTGVGFLILGCGLVLVRHDSTIGRLLCARERGGNLARRLLPLLVGLPILLGYLYLRPAVNLGQLRFGMALFAVTLSLAGSLAMVIVGRSLNRAERQQREMMQVAAEAAAAIELSERELRLVTDHLPALIAYIDASEQFVRVNRTYEQWLGRAPEQIVGHTLREVLGAPYADRTRHIRKAARRGQTSSTETPHPTLRGERAALITYVPDLDEKGRFRGFVCMVMDVEDQRRAEAALRQNEKLAAVGRLSSSIAHEINNPVDAAMNLLYLAREQTADAEIRSLLEIADSELKRVANIAGETLRFHKQADRPERVLAADLFASVLMLHSRRLRNNRIEVLRRERALKPFECFEGEIRQVLNNLIANAIDAMLPGGRLLLRSRPAVDWASGQHGIALTIADTGSGMNEQTRNRIFEAFFTTKGIGGTGLGLWISSEILIRHGGHLKLRSSTLDRRHGTVFVIFLPLNSPLSEDVPISEPLYIFGNH</sequence>
<dbReference type="RefSeq" id="WP_176441650.1">
    <property type="nucleotide sequence ID" value="NZ_FZOU01000002.1"/>
</dbReference>
<dbReference type="SMART" id="SM00388">
    <property type="entry name" value="HisKA"/>
    <property type="match status" value="1"/>
</dbReference>
<dbReference type="InterPro" id="IPR000700">
    <property type="entry name" value="PAS-assoc_C"/>
</dbReference>
<dbReference type="InterPro" id="IPR035965">
    <property type="entry name" value="PAS-like_dom_sf"/>
</dbReference>
<evidence type="ECO:0000259" key="6">
    <source>
        <dbReference type="PROSITE" id="PS50112"/>
    </source>
</evidence>
<dbReference type="InterPro" id="IPR003661">
    <property type="entry name" value="HisK_dim/P_dom"/>
</dbReference>
<keyword evidence="9" id="KW-1185">Reference proteome</keyword>
<dbReference type="InterPro" id="IPR013656">
    <property type="entry name" value="PAS_4"/>
</dbReference>
<evidence type="ECO:0000313" key="9">
    <source>
        <dbReference type="Proteomes" id="UP000198356"/>
    </source>
</evidence>
<dbReference type="InterPro" id="IPR003594">
    <property type="entry name" value="HATPase_dom"/>
</dbReference>
<organism evidence="8 9">
    <name type="scientific">Granulicella rosea</name>
    <dbReference type="NCBI Taxonomy" id="474952"/>
    <lineage>
        <taxon>Bacteria</taxon>
        <taxon>Pseudomonadati</taxon>
        <taxon>Acidobacteriota</taxon>
        <taxon>Terriglobia</taxon>
        <taxon>Terriglobales</taxon>
        <taxon>Acidobacteriaceae</taxon>
        <taxon>Granulicella</taxon>
    </lineage>
</organism>
<gene>
    <name evidence="8" type="ORF">SAMN05421770_102364</name>
</gene>
<dbReference type="CDD" id="cd00082">
    <property type="entry name" value="HisKA"/>
    <property type="match status" value="1"/>
</dbReference>
<dbReference type="EC" id="2.7.13.3" evidence="2"/>
<dbReference type="Proteomes" id="UP000198356">
    <property type="component" value="Unassembled WGS sequence"/>
</dbReference>
<dbReference type="EMBL" id="FZOU01000002">
    <property type="protein sequence ID" value="SNS79626.1"/>
    <property type="molecule type" value="Genomic_DNA"/>
</dbReference>
<evidence type="ECO:0000313" key="8">
    <source>
        <dbReference type="EMBL" id="SNS79626.1"/>
    </source>
</evidence>
<reference evidence="8 9" key="1">
    <citation type="submission" date="2017-06" db="EMBL/GenBank/DDBJ databases">
        <authorList>
            <person name="Kim H.J."/>
            <person name="Triplett B.A."/>
        </authorList>
    </citation>
    <scope>NUCLEOTIDE SEQUENCE [LARGE SCALE GENOMIC DNA]</scope>
    <source>
        <strain evidence="8 9">DSM 18704</strain>
    </source>
</reference>
<protein>
    <recommendedName>
        <fullName evidence="2">histidine kinase</fullName>
        <ecNumber evidence="2">2.7.13.3</ecNumber>
    </recommendedName>
</protein>
<dbReference type="SMART" id="SM00091">
    <property type="entry name" value="PAS"/>
    <property type="match status" value="1"/>
</dbReference>
<keyword evidence="3" id="KW-0597">Phosphoprotein</keyword>
<keyword evidence="4" id="KW-0812">Transmembrane</keyword>
<dbReference type="PROSITE" id="PS50112">
    <property type="entry name" value="PAS"/>
    <property type="match status" value="1"/>
</dbReference>
<dbReference type="InterPro" id="IPR036097">
    <property type="entry name" value="HisK_dim/P_sf"/>
</dbReference>
<feature type="transmembrane region" description="Helical" evidence="4">
    <location>
        <begin position="69"/>
        <end position="85"/>
    </location>
</feature>
<dbReference type="Pfam" id="PF02518">
    <property type="entry name" value="HATPase_c"/>
    <property type="match status" value="1"/>
</dbReference>
<dbReference type="InterPro" id="IPR036890">
    <property type="entry name" value="HATPase_C_sf"/>
</dbReference>
<feature type="domain" description="PAC" evidence="7">
    <location>
        <begin position="389"/>
        <end position="440"/>
    </location>
</feature>
<dbReference type="NCBIfam" id="TIGR00229">
    <property type="entry name" value="sensory_box"/>
    <property type="match status" value="1"/>
</dbReference>
<evidence type="ECO:0000256" key="2">
    <source>
        <dbReference type="ARBA" id="ARBA00012438"/>
    </source>
</evidence>